<gene>
    <name evidence="7" type="ORF">QBC34DRAFT_334228</name>
</gene>
<reference evidence="7" key="2">
    <citation type="submission" date="2023-05" db="EMBL/GenBank/DDBJ databases">
        <authorList>
            <consortium name="Lawrence Berkeley National Laboratory"/>
            <person name="Steindorff A."/>
            <person name="Hensen N."/>
            <person name="Bonometti L."/>
            <person name="Westerberg I."/>
            <person name="Brannstrom I.O."/>
            <person name="Guillou S."/>
            <person name="Cros-Aarteil S."/>
            <person name="Calhoun S."/>
            <person name="Haridas S."/>
            <person name="Kuo A."/>
            <person name="Mondo S."/>
            <person name="Pangilinan J."/>
            <person name="Riley R."/>
            <person name="Labutti K."/>
            <person name="Andreopoulos B."/>
            <person name="Lipzen A."/>
            <person name="Chen C."/>
            <person name="Yanf M."/>
            <person name="Daum C."/>
            <person name="Ng V."/>
            <person name="Clum A."/>
            <person name="Ohm R."/>
            <person name="Martin F."/>
            <person name="Silar P."/>
            <person name="Natvig D."/>
            <person name="Lalanne C."/>
            <person name="Gautier V."/>
            <person name="Ament-Velasquez S.L."/>
            <person name="Kruys A."/>
            <person name="Hutchinson M.I."/>
            <person name="Powell A.J."/>
            <person name="Barry K."/>
            <person name="Miller A.N."/>
            <person name="Grigoriev I.V."/>
            <person name="Debuchy R."/>
            <person name="Gladieux P."/>
            <person name="Thoren M.H."/>
            <person name="Johannesson H."/>
        </authorList>
    </citation>
    <scope>NUCLEOTIDE SEQUENCE</scope>
    <source>
        <strain evidence="7">PSN243</strain>
    </source>
</reference>
<dbReference type="InterPro" id="IPR000719">
    <property type="entry name" value="Prot_kinase_dom"/>
</dbReference>
<dbReference type="InterPro" id="IPR051681">
    <property type="entry name" value="Ser/Thr_Kinases-Pseudokinases"/>
</dbReference>
<dbReference type="Proteomes" id="UP001321760">
    <property type="component" value="Unassembled WGS sequence"/>
</dbReference>
<dbReference type="AlphaFoldDB" id="A0AAV9GBV1"/>
<feature type="domain" description="Protein kinase" evidence="6">
    <location>
        <begin position="54"/>
        <end position="371"/>
    </location>
</feature>
<evidence type="ECO:0000256" key="2">
    <source>
        <dbReference type="ARBA" id="ARBA00022741"/>
    </source>
</evidence>
<evidence type="ECO:0000259" key="6">
    <source>
        <dbReference type="PROSITE" id="PS50011"/>
    </source>
</evidence>
<dbReference type="CDD" id="cd00180">
    <property type="entry name" value="PKc"/>
    <property type="match status" value="1"/>
</dbReference>
<evidence type="ECO:0000256" key="5">
    <source>
        <dbReference type="SAM" id="MobiDB-lite"/>
    </source>
</evidence>
<organism evidence="7 8">
    <name type="scientific">Podospora aff. communis PSN243</name>
    <dbReference type="NCBI Taxonomy" id="3040156"/>
    <lineage>
        <taxon>Eukaryota</taxon>
        <taxon>Fungi</taxon>
        <taxon>Dikarya</taxon>
        <taxon>Ascomycota</taxon>
        <taxon>Pezizomycotina</taxon>
        <taxon>Sordariomycetes</taxon>
        <taxon>Sordariomycetidae</taxon>
        <taxon>Sordariales</taxon>
        <taxon>Podosporaceae</taxon>
        <taxon>Podospora</taxon>
    </lineage>
</organism>
<dbReference type="SUPFAM" id="SSF48403">
    <property type="entry name" value="Ankyrin repeat"/>
    <property type="match status" value="2"/>
</dbReference>
<reference evidence="7" key="1">
    <citation type="journal article" date="2023" name="Mol. Phylogenet. Evol.">
        <title>Genome-scale phylogeny and comparative genomics of the fungal order Sordariales.</title>
        <authorList>
            <person name="Hensen N."/>
            <person name="Bonometti L."/>
            <person name="Westerberg I."/>
            <person name="Brannstrom I.O."/>
            <person name="Guillou S."/>
            <person name="Cros-Aarteil S."/>
            <person name="Calhoun S."/>
            <person name="Haridas S."/>
            <person name="Kuo A."/>
            <person name="Mondo S."/>
            <person name="Pangilinan J."/>
            <person name="Riley R."/>
            <person name="LaButti K."/>
            <person name="Andreopoulos B."/>
            <person name="Lipzen A."/>
            <person name="Chen C."/>
            <person name="Yan M."/>
            <person name="Daum C."/>
            <person name="Ng V."/>
            <person name="Clum A."/>
            <person name="Steindorff A."/>
            <person name="Ohm R.A."/>
            <person name="Martin F."/>
            <person name="Silar P."/>
            <person name="Natvig D.O."/>
            <person name="Lalanne C."/>
            <person name="Gautier V."/>
            <person name="Ament-Velasquez S.L."/>
            <person name="Kruys A."/>
            <person name="Hutchinson M.I."/>
            <person name="Powell A.J."/>
            <person name="Barry K."/>
            <person name="Miller A.N."/>
            <person name="Grigoriev I.V."/>
            <person name="Debuchy R."/>
            <person name="Gladieux P."/>
            <person name="Hiltunen Thoren M."/>
            <person name="Johannesson H."/>
        </authorList>
    </citation>
    <scope>NUCLEOTIDE SEQUENCE</scope>
    <source>
        <strain evidence="7">PSN243</strain>
    </source>
</reference>
<dbReference type="InterPro" id="IPR006597">
    <property type="entry name" value="Sel1-like"/>
</dbReference>
<evidence type="ECO:0000313" key="7">
    <source>
        <dbReference type="EMBL" id="KAK4444823.1"/>
    </source>
</evidence>
<keyword evidence="8" id="KW-1185">Reference proteome</keyword>
<keyword evidence="3" id="KW-0067">ATP-binding</keyword>
<proteinExistence type="inferred from homology"/>
<comment type="similarity">
    <text evidence="1">Belongs to the protein kinase superfamily. TKL Ser/Thr protein kinase family.</text>
</comment>
<feature type="repeat" description="ANK" evidence="4">
    <location>
        <begin position="1005"/>
        <end position="1031"/>
    </location>
</feature>
<dbReference type="PROSITE" id="PS50088">
    <property type="entry name" value="ANK_REPEAT"/>
    <property type="match status" value="2"/>
</dbReference>
<dbReference type="GO" id="GO:0097527">
    <property type="term" value="P:necroptotic signaling pathway"/>
    <property type="evidence" value="ECO:0007669"/>
    <property type="project" value="TreeGrafter"/>
</dbReference>
<evidence type="ECO:0000256" key="4">
    <source>
        <dbReference type="PROSITE-ProRule" id="PRU00023"/>
    </source>
</evidence>
<evidence type="ECO:0000256" key="1">
    <source>
        <dbReference type="ARBA" id="ARBA00005843"/>
    </source>
</evidence>
<dbReference type="GO" id="GO:0005524">
    <property type="term" value="F:ATP binding"/>
    <property type="evidence" value="ECO:0007669"/>
    <property type="project" value="UniProtKB-KW"/>
</dbReference>
<dbReference type="InterPro" id="IPR008271">
    <property type="entry name" value="Ser/Thr_kinase_AS"/>
</dbReference>
<comment type="caution">
    <text evidence="7">The sequence shown here is derived from an EMBL/GenBank/DDBJ whole genome shotgun (WGS) entry which is preliminary data.</text>
</comment>
<keyword evidence="2" id="KW-0547">Nucleotide-binding</keyword>
<dbReference type="SMART" id="SM00248">
    <property type="entry name" value="ANK"/>
    <property type="match status" value="6"/>
</dbReference>
<dbReference type="InterPro" id="IPR036770">
    <property type="entry name" value="Ankyrin_rpt-contain_sf"/>
</dbReference>
<dbReference type="SMART" id="SM00220">
    <property type="entry name" value="S_TKc"/>
    <property type="match status" value="1"/>
</dbReference>
<name>A0AAV9GBV1_9PEZI</name>
<dbReference type="Gene3D" id="1.10.510.10">
    <property type="entry name" value="Transferase(Phosphotransferase) domain 1"/>
    <property type="match status" value="1"/>
</dbReference>
<dbReference type="GO" id="GO:0004672">
    <property type="term" value="F:protein kinase activity"/>
    <property type="evidence" value="ECO:0007669"/>
    <property type="project" value="InterPro"/>
</dbReference>
<dbReference type="PANTHER" id="PTHR44329:SF298">
    <property type="entry name" value="MIXED LINEAGE KINASE DOMAIN-LIKE PROTEIN"/>
    <property type="match status" value="1"/>
</dbReference>
<dbReference type="PROSITE" id="PS00108">
    <property type="entry name" value="PROTEIN_KINASE_ST"/>
    <property type="match status" value="1"/>
</dbReference>
<dbReference type="EMBL" id="MU865972">
    <property type="protein sequence ID" value="KAK4444823.1"/>
    <property type="molecule type" value="Genomic_DNA"/>
</dbReference>
<dbReference type="InterPro" id="IPR002110">
    <property type="entry name" value="Ankyrin_rpt"/>
</dbReference>
<dbReference type="Pfam" id="PF00069">
    <property type="entry name" value="Pkinase"/>
    <property type="match status" value="1"/>
</dbReference>
<dbReference type="Gene3D" id="1.25.40.20">
    <property type="entry name" value="Ankyrin repeat-containing domain"/>
    <property type="match status" value="2"/>
</dbReference>
<dbReference type="PROSITE" id="PS50011">
    <property type="entry name" value="PROTEIN_KINASE_DOM"/>
    <property type="match status" value="1"/>
</dbReference>
<feature type="compositionally biased region" description="Polar residues" evidence="5">
    <location>
        <begin position="1"/>
        <end position="10"/>
    </location>
</feature>
<feature type="repeat" description="ANK" evidence="4">
    <location>
        <begin position="894"/>
        <end position="926"/>
    </location>
</feature>
<feature type="region of interest" description="Disordered" evidence="5">
    <location>
        <begin position="1"/>
        <end position="23"/>
    </location>
</feature>
<evidence type="ECO:0000313" key="8">
    <source>
        <dbReference type="Proteomes" id="UP001321760"/>
    </source>
</evidence>
<dbReference type="InterPro" id="IPR011009">
    <property type="entry name" value="Kinase-like_dom_sf"/>
</dbReference>
<accession>A0AAV9GBV1</accession>
<dbReference type="PROSITE" id="PS50297">
    <property type="entry name" value="ANK_REP_REGION"/>
    <property type="match status" value="2"/>
</dbReference>
<dbReference type="SUPFAM" id="SSF56112">
    <property type="entry name" value="Protein kinase-like (PK-like)"/>
    <property type="match status" value="1"/>
</dbReference>
<evidence type="ECO:0000256" key="3">
    <source>
        <dbReference type="ARBA" id="ARBA00022840"/>
    </source>
</evidence>
<dbReference type="Pfam" id="PF12796">
    <property type="entry name" value="Ank_2"/>
    <property type="match status" value="1"/>
</dbReference>
<sequence length="1129" mass="124743">MDSSFWQSLTADHGPAPTSHSAPTKHWATTLQDLLISLACSDLWDVSTADRLYPALGAHLGTGATFSVERKESESGKIVAVKHIRRDGLPSLHYSDRNTQQAQAILDAVLVEVKVLLHLRSLAHKSIAELVAYGWDDGPLPYLVLEYADLGSLSSFLAAVPQSWEEKIRVAVSIASALELLHACDIIHGDVKLENILVFSDAENKHGFEAKLADFGFSCSESLGRRIFRGTSLFNAPEIRRHEGSSGGVAEYTKADVYSFGIALWEIAHDGQRYYSVPAIGIQLGGEEMDFASAFLARLDAEAAEIAPFALEFLEGLDHVPEGIRHTFKNALHIALARDPDKRSDICDVRTELDPTNESELEIVIPVHPAYYSIFDITTDALQWEPRRQLATSYLEGANAPDNPNRGLDAFNLAAFYSLGFGVSLDEDLAVTWLKRASSYGHAPATVLCRTYATAGLFHGFQCEDTAEDGGFWGRLRCQVLPLGSEKRFAIQFRGFYKHQNRRSAQSPISILSAQKTTRVEGEQQLLTFLEDCHNEAIHETWVTVEMDGQSITKPLMHYLVAAHPELAESMLQRGVDGSAIIEGKRLSLLHTACASGSKRLILLLLETYPELAMVITSDGVSPLHFLFMLEDNEMLEIAQALAKSTVPGIGIRQVGVGVFAEFNLIFSGPPVHWAIMARNTTAVECLLRCGADPNYESPMPQVECLRYSGFPLDVAVCMLMPELVELLIRHGAKLGSREDEVRMAIHFIGDAVDPFRLWLYHGSQVREALKATVNTLLRYGVELDAESDDGRTPLRYITTSPACTVSFLEPFLDFGPACPQDLLLWAAQSLQHDQFNSRKMALVLDFCSRNYGGDSFMDQCLCALEFLVSNGSVSAAREVFRYFDQFRLPNLIDENEYLHIAAAANHVEMMQLLLELGAALDCDAGGTAAAAAACRSSRKALDYLLRQGASVFTSPCSPESATILHEIVSEGQSLHESERTLEHVCGNDEHLLRLIAIVNNYDSRGFTALHVAITWGSLVNVARLLEMGADERCVRGTDISPTTLALLAKSHTPWLITQQGPAEVLRHQKRMDEIIAFLTQSSGFGLPRVVAGYERVVGYWTKNTRQFHIKIMEGGSSIEWCRSRIRRS</sequence>
<dbReference type="PANTHER" id="PTHR44329">
    <property type="entry name" value="SERINE/THREONINE-PROTEIN KINASE TNNI3K-RELATED"/>
    <property type="match status" value="1"/>
</dbReference>
<protein>
    <recommendedName>
        <fullName evidence="6">Protein kinase domain-containing protein</fullName>
    </recommendedName>
</protein>
<dbReference type="SMART" id="SM00671">
    <property type="entry name" value="SEL1"/>
    <property type="match status" value="1"/>
</dbReference>
<keyword evidence="4" id="KW-0040">ANK repeat</keyword>